<dbReference type="InterPro" id="IPR017871">
    <property type="entry name" value="ABC_transporter-like_CS"/>
</dbReference>
<evidence type="ECO:0000256" key="2">
    <source>
        <dbReference type="ARBA" id="ARBA00022448"/>
    </source>
</evidence>
<reference evidence="7 8" key="1">
    <citation type="submission" date="2016-11" db="EMBL/GenBank/DDBJ databases">
        <title>Draft Genome Sequences of Nine Cyanobacterial Strains from Diverse Habitats.</title>
        <authorList>
            <person name="Zhu T."/>
            <person name="Hou S."/>
            <person name="Lu X."/>
            <person name="Hess W.R."/>
        </authorList>
    </citation>
    <scope>NUCLEOTIDE SEQUENCE [LARGE SCALE GENOMIC DNA]</scope>
    <source>
        <strain evidence="7 8">NIES-30</strain>
    </source>
</reference>
<protein>
    <submittedName>
        <fullName evidence="7">Amino acid ABC transporter ATP-binding protein</fullName>
    </submittedName>
</protein>
<sequence>MTQFQTEHPSAHAMSTEPVIVARDVEKWYDNGFHVLKGVSMTVYKGEVLVVMGPSGSGKSTFIRTFNALEPYQKGSIEVDGITISHDLKNIEAIRREVGMVFQQFNLFPHLTVLQNVTLAPIWVRRWPKAKAQEVAMQLLERVGILEQAHKFPGQLSGGQQQRVAIARSLAMQPKVMLFDEPTSALDPEMVREVLDVMRGLADSGMTMVCVTHEVGFAREVADRVVLMDGGYLIEENTPQEFFSNPREDRTQKFLSQIL</sequence>
<dbReference type="PANTHER" id="PTHR43166:SF4">
    <property type="entry name" value="PHOSPHONATES IMPORT ATP-BINDING PROTEIN PHNC"/>
    <property type="match status" value="1"/>
</dbReference>
<comment type="caution">
    <text evidence="7">The sequence shown here is derived from an EMBL/GenBank/DDBJ whole genome shotgun (WGS) entry which is preliminary data.</text>
</comment>
<proteinExistence type="inferred from homology"/>
<keyword evidence="2" id="KW-0813">Transport</keyword>
<dbReference type="InterPro" id="IPR027417">
    <property type="entry name" value="P-loop_NTPase"/>
</dbReference>
<keyword evidence="8" id="KW-1185">Reference proteome</keyword>
<keyword evidence="4 7" id="KW-0067">ATP-binding</keyword>
<gene>
    <name evidence="7" type="ORF">NIES30_01465</name>
</gene>
<dbReference type="GO" id="GO:0016887">
    <property type="term" value="F:ATP hydrolysis activity"/>
    <property type="evidence" value="ECO:0007669"/>
    <property type="project" value="InterPro"/>
</dbReference>
<dbReference type="CDD" id="cd03262">
    <property type="entry name" value="ABC_HisP_GlnQ"/>
    <property type="match status" value="1"/>
</dbReference>
<evidence type="ECO:0000256" key="3">
    <source>
        <dbReference type="ARBA" id="ARBA00022741"/>
    </source>
</evidence>
<dbReference type="PANTHER" id="PTHR43166">
    <property type="entry name" value="AMINO ACID IMPORT ATP-BINDING PROTEIN"/>
    <property type="match status" value="1"/>
</dbReference>
<dbReference type="Proteomes" id="UP000185557">
    <property type="component" value="Unassembled WGS sequence"/>
</dbReference>
<evidence type="ECO:0000313" key="7">
    <source>
        <dbReference type="EMBL" id="OKH50786.1"/>
    </source>
</evidence>
<comment type="similarity">
    <text evidence="1">Belongs to the ABC transporter superfamily.</text>
</comment>
<dbReference type="InterPro" id="IPR030679">
    <property type="entry name" value="ABC_ATPase_HisP-typ"/>
</dbReference>
<dbReference type="Gene3D" id="3.40.50.300">
    <property type="entry name" value="P-loop containing nucleotide triphosphate hydrolases"/>
    <property type="match status" value="1"/>
</dbReference>
<dbReference type="Pfam" id="PF00005">
    <property type="entry name" value="ABC_tran"/>
    <property type="match status" value="1"/>
</dbReference>
<dbReference type="GO" id="GO:0015716">
    <property type="term" value="P:organic phosphonate transport"/>
    <property type="evidence" value="ECO:0007669"/>
    <property type="project" value="UniProtKB-KW"/>
</dbReference>
<keyword evidence="5" id="KW-0918">Phosphonate transport</keyword>
<evidence type="ECO:0000313" key="8">
    <source>
        <dbReference type="Proteomes" id="UP000185557"/>
    </source>
</evidence>
<dbReference type="AlphaFoldDB" id="A0A1U7JAN3"/>
<keyword evidence="3" id="KW-0547">Nucleotide-binding</keyword>
<dbReference type="STRING" id="549789.NIES30_01465"/>
<dbReference type="InterPro" id="IPR003593">
    <property type="entry name" value="AAA+_ATPase"/>
</dbReference>
<dbReference type="InterPro" id="IPR003439">
    <property type="entry name" value="ABC_transporter-like_ATP-bd"/>
</dbReference>
<dbReference type="SMART" id="SM00382">
    <property type="entry name" value="AAA"/>
    <property type="match status" value="1"/>
</dbReference>
<evidence type="ECO:0000256" key="5">
    <source>
        <dbReference type="ARBA" id="ARBA00022885"/>
    </source>
</evidence>
<dbReference type="EMBL" id="MRCG01000001">
    <property type="protein sequence ID" value="OKH50786.1"/>
    <property type="molecule type" value="Genomic_DNA"/>
</dbReference>
<name>A0A1U7JAN3_9CYAN</name>
<dbReference type="PROSITE" id="PS00211">
    <property type="entry name" value="ABC_TRANSPORTER_1"/>
    <property type="match status" value="1"/>
</dbReference>
<dbReference type="OrthoDB" id="9804199at2"/>
<dbReference type="InterPro" id="IPR050086">
    <property type="entry name" value="MetN_ABC_transporter-like"/>
</dbReference>
<feature type="domain" description="ABC transporter" evidence="6">
    <location>
        <begin position="20"/>
        <end position="255"/>
    </location>
</feature>
<dbReference type="GO" id="GO:0015424">
    <property type="term" value="F:ABC-type amino acid transporter activity"/>
    <property type="evidence" value="ECO:0007669"/>
    <property type="project" value="InterPro"/>
</dbReference>
<dbReference type="PROSITE" id="PS50893">
    <property type="entry name" value="ABC_TRANSPORTER_2"/>
    <property type="match status" value="1"/>
</dbReference>
<dbReference type="SUPFAM" id="SSF52540">
    <property type="entry name" value="P-loop containing nucleoside triphosphate hydrolases"/>
    <property type="match status" value="1"/>
</dbReference>
<dbReference type="GO" id="GO:0005524">
    <property type="term" value="F:ATP binding"/>
    <property type="evidence" value="ECO:0007669"/>
    <property type="project" value="UniProtKB-KW"/>
</dbReference>
<dbReference type="FunFam" id="3.40.50.300:FF:000020">
    <property type="entry name" value="Amino acid ABC transporter ATP-binding component"/>
    <property type="match status" value="1"/>
</dbReference>
<dbReference type="RefSeq" id="WP_073606600.1">
    <property type="nucleotide sequence ID" value="NZ_MRCG01000001.1"/>
</dbReference>
<evidence type="ECO:0000256" key="1">
    <source>
        <dbReference type="ARBA" id="ARBA00005417"/>
    </source>
</evidence>
<dbReference type="PIRSF" id="PIRSF039085">
    <property type="entry name" value="ABC_ATPase_HisP"/>
    <property type="match status" value="1"/>
</dbReference>
<accession>A0A1U7JAN3</accession>
<evidence type="ECO:0000256" key="4">
    <source>
        <dbReference type="ARBA" id="ARBA00022840"/>
    </source>
</evidence>
<evidence type="ECO:0000259" key="6">
    <source>
        <dbReference type="PROSITE" id="PS50893"/>
    </source>
</evidence>
<organism evidence="7 8">
    <name type="scientific">Phormidium tenue NIES-30</name>
    <dbReference type="NCBI Taxonomy" id="549789"/>
    <lineage>
        <taxon>Bacteria</taxon>
        <taxon>Bacillati</taxon>
        <taxon>Cyanobacteriota</taxon>
        <taxon>Cyanophyceae</taxon>
        <taxon>Oscillatoriophycideae</taxon>
        <taxon>Oscillatoriales</taxon>
        <taxon>Oscillatoriaceae</taxon>
        <taxon>Phormidium</taxon>
    </lineage>
</organism>